<dbReference type="PANTHER" id="PTHR47723:SF19">
    <property type="entry name" value="POLYNUCLEOTIDYL TRANSFERASE, RIBONUCLEASE H-LIKE SUPERFAMILY PROTEIN"/>
    <property type="match status" value="1"/>
</dbReference>
<feature type="domain" description="RNase H type-1" evidence="1">
    <location>
        <begin position="39"/>
        <end position="169"/>
    </location>
</feature>
<dbReference type="InterPro" id="IPR053151">
    <property type="entry name" value="RNase_H-like"/>
</dbReference>
<dbReference type="GO" id="GO:0004523">
    <property type="term" value="F:RNA-DNA hybrid ribonuclease activity"/>
    <property type="evidence" value="ECO:0007669"/>
    <property type="project" value="InterPro"/>
</dbReference>
<protein>
    <recommendedName>
        <fullName evidence="1">RNase H type-1 domain-containing protein</fullName>
    </recommendedName>
</protein>
<proteinExistence type="predicted"/>
<dbReference type="EMBL" id="JBBPBK010000001">
    <property type="protein sequence ID" value="KAK9292819.1"/>
    <property type="molecule type" value="Genomic_DNA"/>
</dbReference>
<evidence type="ECO:0000313" key="2">
    <source>
        <dbReference type="EMBL" id="KAK9292819.1"/>
    </source>
</evidence>
<evidence type="ECO:0000259" key="1">
    <source>
        <dbReference type="PROSITE" id="PS50879"/>
    </source>
</evidence>
<dbReference type="InterPro" id="IPR012337">
    <property type="entry name" value="RNaseH-like_sf"/>
</dbReference>
<dbReference type="CDD" id="cd06222">
    <property type="entry name" value="RNase_H_like"/>
    <property type="match status" value="1"/>
</dbReference>
<dbReference type="Gene3D" id="3.30.420.10">
    <property type="entry name" value="Ribonuclease H-like superfamily/Ribonuclease H"/>
    <property type="match status" value="1"/>
</dbReference>
<comment type="caution">
    <text evidence="2">The sequence shown here is derived from an EMBL/GenBank/DDBJ whole genome shotgun (WGS) entry which is preliminary data.</text>
</comment>
<dbReference type="SUPFAM" id="SSF53098">
    <property type="entry name" value="Ribonuclease H-like"/>
    <property type="match status" value="1"/>
</dbReference>
<dbReference type="InterPro" id="IPR002156">
    <property type="entry name" value="RNaseH_domain"/>
</dbReference>
<accession>A0AAP0SEH2</accession>
<dbReference type="AlphaFoldDB" id="A0AAP0SEH2"/>
<organism evidence="2 3">
    <name type="scientific">Liquidambar formosana</name>
    <name type="common">Formosan gum</name>
    <dbReference type="NCBI Taxonomy" id="63359"/>
    <lineage>
        <taxon>Eukaryota</taxon>
        <taxon>Viridiplantae</taxon>
        <taxon>Streptophyta</taxon>
        <taxon>Embryophyta</taxon>
        <taxon>Tracheophyta</taxon>
        <taxon>Spermatophyta</taxon>
        <taxon>Magnoliopsida</taxon>
        <taxon>eudicotyledons</taxon>
        <taxon>Gunneridae</taxon>
        <taxon>Pentapetalae</taxon>
        <taxon>Saxifragales</taxon>
        <taxon>Altingiaceae</taxon>
        <taxon>Liquidambar</taxon>
    </lineage>
</organism>
<reference evidence="2 3" key="1">
    <citation type="journal article" date="2024" name="Plant J.">
        <title>Genome sequences and population genomics reveal climatic adaptation and genomic divergence between two closely related sweetgum species.</title>
        <authorList>
            <person name="Xu W.Q."/>
            <person name="Ren C.Q."/>
            <person name="Zhang X.Y."/>
            <person name="Comes H.P."/>
            <person name="Liu X.H."/>
            <person name="Li Y.G."/>
            <person name="Kettle C.J."/>
            <person name="Jalonen R."/>
            <person name="Gaisberger H."/>
            <person name="Ma Y.Z."/>
            <person name="Qiu Y.X."/>
        </authorList>
    </citation>
    <scope>NUCLEOTIDE SEQUENCE [LARGE SCALE GENOMIC DNA]</scope>
    <source>
        <strain evidence="2">Hangzhou</strain>
    </source>
</reference>
<dbReference type="PROSITE" id="PS50879">
    <property type="entry name" value="RNASE_H_1"/>
    <property type="match status" value="1"/>
</dbReference>
<dbReference type="InterPro" id="IPR036397">
    <property type="entry name" value="RNaseH_sf"/>
</dbReference>
<gene>
    <name evidence="2" type="ORF">L1049_020799</name>
</gene>
<evidence type="ECO:0000313" key="3">
    <source>
        <dbReference type="Proteomes" id="UP001415857"/>
    </source>
</evidence>
<sequence>MVTCRNILQLAQGIVTAFPVNTSSSSLDSTRLIFWAFPPTGWVKLNTNGSVFGNPGVAAIGGLIRDASGNWIKGFMGNLGICTNTITELWAIRQGLSLLWDLGERSVVIETDSQVSIDLLSYAPNPHHSDAVLINDCCALISRAWRCKIQHTLREGNKCADFLAREGHKISCNFQVLFSPPSGICTYLFTDLAGISTIRSS</sequence>
<keyword evidence="3" id="KW-1185">Reference proteome</keyword>
<name>A0AAP0SEH2_LIQFO</name>
<dbReference type="GO" id="GO:0003676">
    <property type="term" value="F:nucleic acid binding"/>
    <property type="evidence" value="ECO:0007669"/>
    <property type="project" value="InterPro"/>
</dbReference>
<dbReference type="Pfam" id="PF13456">
    <property type="entry name" value="RVT_3"/>
    <property type="match status" value="1"/>
</dbReference>
<dbReference type="PANTHER" id="PTHR47723">
    <property type="entry name" value="OS05G0353850 PROTEIN"/>
    <property type="match status" value="1"/>
</dbReference>
<dbReference type="Proteomes" id="UP001415857">
    <property type="component" value="Unassembled WGS sequence"/>
</dbReference>
<dbReference type="InterPro" id="IPR044730">
    <property type="entry name" value="RNase_H-like_dom_plant"/>
</dbReference>